<evidence type="ECO:0000313" key="3">
    <source>
        <dbReference type="Proteomes" id="UP000298652"/>
    </source>
</evidence>
<feature type="region of interest" description="Disordered" evidence="1">
    <location>
        <begin position="192"/>
        <end position="217"/>
    </location>
</feature>
<sequence>MTNVGIAAWCPVPWSPTRASPRGHRESSSPPCPSPAPRDQIAPVLHRAPERAPRGRRRPPSNLLRPPRVHQVLRVPALHEEQDPRPRQAPGPKALRHAPPDRVTAEGHRDIGLQDRVRVPRPQGPPDLAVGLCEQVPGHEPARATLGGDCRRPVLQRLVAVRAVLGPRARVLARALSGARAGALLEVRGDAEGPCSTRPEAGGVRGSSVQRWGGGGRRGGCHCEAVFF</sequence>
<protein>
    <submittedName>
        <fullName evidence="2">Uncharacterized protein</fullName>
    </submittedName>
</protein>
<dbReference type="EMBL" id="CM016558">
    <property type="protein sequence ID" value="TKW05548.1"/>
    <property type="molecule type" value="Genomic_DNA"/>
</dbReference>
<dbReference type="AlphaFoldDB" id="A0A4U6TRG6"/>
<evidence type="ECO:0000313" key="2">
    <source>
        <dbReference type="EMBL" id="TKW05548.1"/>
    </source>
</evidence>
<feature type="compositionally biased region" description="Basic and acidic residues" evidence="1">
    <location>
        <begin position="98"/>
        <end position="107"/>
    </location>
</feature>
<dbReference type="Proteomes" id="UP000298652">
    <property type="component" value="Chromosome 7"/>
</dbReference>
<feature type="compositionally biased region" description="Basic and acidic residues" evidence="1">
    <location>
        <begin position="77"/>
        <end position="86"/>
    </location>
</feature>
<evidence type="ECO:0000256" key="1">
    <source>
        <dbReference type="SAM" id="MobiDB-lite"/>
    </source>
</evidence>
<name>A0A4U6TRG6_SETVI</name>
<keyword evidence="3" id="KW-1185">Reference proteome</keyword>
<gene>
    <name evidence="2" type="ORF">SEVIR_7G183901v2</name>
</gene>
<accession>A0A4U6TRG6</accession>
<feature type="region of interest" description="Disordered" evidence="1">
    <location>
        <begin position="1"/>
        <end position="107"/>
    </location>
</feature>
<dbReference type="Gramene" id="TKW05548">
    <property type="protein sequence ID" value="TKW05548"/>
    <property type="gene ID" value="SEVIR_7G183901v2"/>
</dbReference>
<organism evidence="2 3">
    <name type="scientific">Setaria viridis</name>
    <name type="common">Green bristlegrass</name>
    <name type="synonym">Setaria italica subsp. viridis</name>
    <dbReference type="NCBI Taxonomy" id="4556"/>
    <lineage>
        <taxon>Eukaryota</taxon>
        <taxon>Viridiplantae</taxon>
        <taxon>Streptophyta</taxon>
        <taxon>Embryophyta</taxon>
        <taxon>Tracheophyta</taxon>
        <taxon>Spermatophyta</taxon>
        <taxon>Magnoliopsida</taxon>
        <taxon>Liliopsida</taxon>
        <taxon>Poales</taxon>
        <taxon>Poaceae</taxon>
        <taxon>PACMAD clade</taxon>
        <taxon>Panicoideae</taxon>
        <taxon>Panicodae</taxon>
        <taxon>Paniceae</taxon>
        <taxon>Cenchrinae</taxon>
        <taxon>Setaria</taxon>
    </lineage>
</organism>
<reference evidence="2" key="1">
    <citation type="submission" date="2019-03" db="EMBL/GenBank/DDBJ databases">
        <title>WGS assembly of Setaria viridis.</title>
        <authorList>
            <person name="Huang P."/>
            <person name="Jenkins J."/>
            <person name="Grimwood J."/>
            <person name="Barry K."/>
            <person name="Healey A."/>
            <person name="Mamidi S."/>
            <person name="Sreedasyam A."/>
            <person name="Shu S."/>
            <person name="Feldman M."/>
            <person name="Wu J."/>
            <person name="Yu Y."/>
            <person name="Chen C."/>
            <person name="Johnson J."/>
            <person name="Rokhsar D."/>
            <person name="Baxter I."/>
            <person name="Schmutz J."/>
            <person name="Brutnell T."/>
            <person name="Kellogg E."/>
        </authorList>
    </citation>
    <scope>NUCLEOTIDE SEQUENCE [LARGE SCALE GENOMIC DNA]</scope>
</reference>
<proteinExistence type="predicted"/>